<dbReference type="Gene3D" id="2.60.40.10">
    <property type="entry name" value="Immunoglobulins"/>
    <property type="match status" value="1"/>
</dbReference>
<feature type="region of interest" description="Disordered" evidence="3">
    <location>
        <begin position="1"/>
        <end position="26"/>
    </location>
</feature>
<feature type="non-terminal residue" evidence="4">
    <location>
        <position position="1"/>
    </location>
</feature>
<dbReference type="Gene3D" id="2.60.40.1220">
    <property type="match status" value="1"/>
</dbReference>
<dbReference type="InterPro" id="IPR028059">
    <property type="entry name" value="SWM_rpt"/>
</dbReference>
<evidence type="ECO:0000313" key="4">
    <source>
        <dbReference type="EMBL" id="RKG37244.1"/>
    </source>
</evidence>
<evidence type="ECO:0000313" key="5">
    <source>
        <dbReference type="Proteomes" id="UP000280405"/>
    </source>
</evidence>
<accession>A0A3A8F4I9</accession>
<dbReference type="Pfam" id="PF13753">
    <property type="entry name" value="SWM_repeat"/>
    <property type="match status" value="8"/>
</dbReference>
<dbReference type="GO" id="GO:0005509">
    <property type="term" value="F:calcium ion binding"/>
    <property type="evidence" value="ECO:0007669"/>
    <property type="project" value="InterPro"/>
</dbReference>
<dbReference type="InterPro" id="IPR011049">
    <property type="entry name" value="Serralysin-like_metalloprot_C"/>
</dbReference>
<organism evidence="4 5">
    <name type="scientific">Acinetobacter rongchengensis</name>
    <dbReference type="NCBI Taxonomy" id="2419601"/>
    <lineage>
        <taxon>Bacteria</taxon>
        <taxon>Pseudomonadati</taxon>
        <taxon>Pseudomonadota</taxon>
        <taxon>Gammaproteobacteria</taxon>
        <taxon>Moraxellales</taxon>
        <taxon>Moraxellaceae</taxon>
        <taxon>Acinetobacter</taxon>
    </lineage>
</organism>
<name>A0A3A8F4I9_9GAMM</name>
<keyword evidence="5" id="KW-1185">Reference proteome</keyword>
<dbReference type="InterPro" id="IPR001343">
    <property type="entry name" value="Hemolysn_Ca-bd"/>
</dbReference>
<dbReference type="PROSITE" id="PS00330">
    <property type="entry name" value="HEMOLYSIN_CALCIUM"/>
    <property type="match status" value="1"/>
</dbReference>
<dbReference type="Gene3D" id="2.150.10.10">
    <property type="entry name" value="Serralysin-like metalloprotease, C-terminal"/>
    <property type="match status" value="1"/>
</dbReference>
<sequence>IQDTAGNDASSITQTALPSDDNHSNIDLTAPQLQSVEVNLVGQLVFHYNEALDGTNLPNATDFSVTVNGQTVSPNTITISGNDVLLSFIPAIGIGQSVSYGYTDPSVNNDTSAIQDVAGNDAGSIPQTTLPMDDNHSTIDSTAPQLQSVEVNTAGQLVFHYNETLDGNNPPNANDFSITVNGQVVIPTAITITGNDVLLSFIPAIGIGQTVTYSYTDPSINNDTSAIQDTAGNDAASIPLINLPTDDNHSTIDSTAPILQSVEVNPAGQLVFHYNEALDGNNPPNANDFSITVNGQTVTPSSISVTGNDVLLSFVPAIGIGQTVTYSYTDPSVNNDTSAIQDAAGNDASSIAQTTLPADDNHSTIDSTAPQLQSVEVNSAGQLVFHYNETLDGNNLPNATDFNITVNGQIVTPSSINVIGNDVFLSFIPAIGIGQSVSYGYTDPSANNDTSAIQDVAGNDASSIPLTNLPTDDNHSNVDSTAPQLQSVEVNPAGQLVFHYNEALDGTNLPNATDFSITVNGQVVVPTAITITGNDVLLSFIPAIGIGQTVTYSYTDPSANNDTSAIQDVAGNDASSIPLTNLPTDDNHSNIDSTVPNFVSASVDTLGTTLTLTYNEILDDGNLPSVSNFTVTAGGIVVNVVGISVSGQDVILSLSQAVTTGQNVQVSYTDPSVNNDINAIQDIVGNDASDLSSTLVNNNSTVATADSTAPVLQNVEVNPAGQLVFHYNEALDGVNLPNATDFNITVNGQVVVPTAITITGNDVLLSFIPAIGIGQSVTYSYTDPSANNDTSAIQDVAGNDATSIPQTTLPTDDNHSTIDSSAPILQSVEVNSAGQLVFHYNETLDGNNLPNATDFSVTVNGQIVTPSSINVTGNDVFLSFIPAIGTGQSVTYSYTDPSANNDTSAIQDTAGNDAASIPLTNLPTDDNHSNVDVTPPPAPIILGAEDNVGTFGNIYSGSLTDDLSPTIYGVAEENSIVTVFVNNLEVGTAIADGSGRWSYEPTLTNTTFRSVQGSHFQITATATDASHNVSPISNIFDIGTYQVSTTQNPTTVLDKDSLLGLVGLDALGLIRLDNQPIAAYDLNNDLKKVVIKNEQLIALDSTIKYSQSVADLLGLQINYKEGDILSLLGIKVGSVATLEITAKDDGIVSNNEITEFLASVYIPSLLNVTVLPTLSIEAWDSRYISDTNKDSNGQIVGYSKTDAISLTDVQLLSGTKIDIYDQFSDFDQHLSTSNVRVYGTTGNDSIQGGAFNDILRGGDGADTLQGNAGNDWLEGGKDNDSLTGGIGSDTAIYHVLVANDATGGNGVDTWTDFHKGNVITDIEADKIDITELLENSANIGNIQQYVSVTYDALKDQTVLQIDRDGSGSTYTKSNLLILEHVNTTLEELLQNQQIIF</sequence>
<dbReference type="PRINTS" id="PR00313">
    <property type="entry name" value="CABNDNGRPT"/>
</dbReference>
<dbReference type="NCBIfam" id="TIGR03661">
    <property type="entry name" value="T1SS_VCA0849"/>
    <property type="match status" value="1"/>
</dbReference>
<evidence type="ECO:0000256" key="1">
    <source>
        <dbReference type="ARBA" id="ARBA00022729"/>
    </source>
</evidence>
<protein>
    <submittedName>
        <fullName evidence="4">Type I secretion C-terminal target domain-containing protein</fullName>
    </submittedName>
</protein>
<dbReference type="InterPro" id="IPR013783">
    <property type="entry name" value="Ig-like_fold"/>
</dbReference>
<dbReference type="InterPro" id="IPR011801">
    <property type="entry name" value="Swm_rep_I_cyn"/>
</dbReference>
<dbReference type="RefSeq" id="WP_120384429.1">
    <property type="nucleotide sequence ID" value="NZ_RAXT01000024.1"/>
</dbReference>
<dbReference type="SUPFAM" id="SSF51120">
    <property type="entry name" value="beta-Roll"/>
    <property type="match status" value="1"/>
</dbReference>
<dbReference type="InterPro" id="IPR018511">
    <property type="entry name" value="Hemolysin-typ_Ca-bd_CS"/>
</dbReference>
<keyword evidence="2" id="KW-0106">Calcium</keyword>
<dbReference type="Proteomes" id="UP000280405">
    <property type="component" value="Unassembled WGS sequence"/>
</dbReference>
<dbReference type="Pfam" id="PF00353">
    <property type="entry name" value="HemolysinCabind"/>
    <property type="match status" value="1"/>
</dbReference>
<dbReference type="EMBL" id="RAXT01000024">
    <property type="protein sequence ID" value="RKG37244.1"/>
    <property type="molecule type" value="Genomic_DNA"/>
</dbReference>
<feature type="compositionally biased region" description="Polar residues" evidence="3">
    <location>
        <begin position="1"/>
        <end position="17"/>
    </location>
</feature>
<keyword evidence="1" id="KW-0732">Signal</keyword>
<evidence type="ECO:0000256" key="2">
    <source>
        <dbReference type="ARBA" id="ARBA00022837"/>
    </source>
</evidence>
<dbReference type="OrthoDB" id="6713162at2"/>
<gene>
    <name evidence="4" type="ORF">D7V20_11520</name>
</gene>
<dbReference type="NCBIfam" id="TIGR02059">
    <property type="entry name" value="swm_rep_I"/>
    <property type="match status" value="8"/>
</dbReference>
<dbReference type="InterPro" id="IPR019960">
    <property type="entry name" value="T1SS_VCA0849"/>
</dbReference>
<proteinExistence type="predicted"/>
<comment type="caution">
    <text evidence="4">The sequence shown here is derived from an EMBL/GenBank/DDBJ whole genome shotgun (WGS) entry which is preliminary data.</text>
</comment>
<evidence type="ECO:0000256" key="3">
    <source>
        <dbReference type="SAM" id="MobiDB-lite"/>
    </source>
</evidence>
<reference evidence="4 5" key="1">
    <citation type="submission" date="2018-09" db="EMBL/GenBank/DDBJ databases">
        <title>The draft genome of Acinetobacter spp. strains.</title>
        <authorList>
            <person name="Qin J."/>
            <person name="Feng Y."/>
            <person name="Zong Z."/>
        </authorList>
    </citation>
    <scope>NUCLEOTIDE SEQUENCE [LARGE SCALE GENOMIC DNA]</scope>
    <source>
        <strain evidence="4 5">WCHAc060115</strain>
    </source>
</reference>
<dbReference type="InterPro" id="IPR014755">
    <property type="entry name" value="Cu-Rt/internalin_Ig-like"/>
</dbReference>